<dbReference type="SUPFAM" id="SSF51569">
    <property type="entry name" value="Aldolase"/>
    <property type="match status" value="1"/>
</dbReference>
<organism evidence="6 7">
    <name type="scientific">Marinococcus luteus</name>
    <dbReference type="NCBI Taxonomy" id="1122204"/>
    <lineage>
        <taxon>Bacteria</taxon>
        <taxon>Bacillati</taxon>
        <taxon>Bacillota</taxon>
        <taxon>Bacilli</taxon>
        <taxon>Bacillales</taxon>
        <taxon>Bacillaceae</taxon>
        <taxon>Marinococcus</taxon>
    </lineage>
</organism>
<sequence length="209" mass="22412">MRVFHILNQMIENKVAVVIRGDNPDQAVKTADACVKGGSRTLEVTFTVPDADDVLRTLIQKYPEAVIGAGTVLDSETARLAIIRGASFIVSPSFDPDVAKLCNRYAVPYLPGIMTVREATEAMAYGAQVVKLFPGEMYAPSFIKTLRGPLPHLQLMPTGGVDLGNVQEWLQAGAVMIGAGGSITGSAKSGDYEEVTRLAAEFQRLAEEV</sequence>
<dbReference type="STRING" id="1122204.SAMN05421781_0423"/>
<dbReference type="AlphaFoldDB" id="A0A1H2QQF0"/>
<comment type="similarity">
    <text evidence="2">Belongs to the KHG/KDPG aldolase family.</text>
</comment>
<dbReference type="PANTHER" id="PTHR30246">
    <property type="entry name" value="2-KETO-3-DEOXY-6-PHOSPHOGLUCONATE ALDOLASE"/>
    <property type="match status" value="1"/>
</dbReference>
<name>A0A1H2QQF0_9BACI</name>
<dbReference type="InterPro" id="IPR000887">
    <property type="entry name" value="Aldlse_KDPG_KHG"/>
</dbReference>
<dbReference type="CDD" id="cd00452">
    <property type="entry name" value="KDPG_aldolase"/>
    <property type="match status" value="1"/>
</dbReference>
<dbReference type="EMBL" id="FNNC01000001">
    <property type="protein sequence ID" value="SDW09392.1"/>
    <property type="molecule type" value="Genomic_DNA"/>
</dbReference>
<dbReference type="PANTHER" id="PTHR30246:SF1">
    <property type="entry name" value="2-DEHYDRO-3-DEOXY-6-PHOSPHOGALACTONATE ALDOLASE-RELATED"/>
    <property type="match status" value="1"/>
</dbReference>
<dbReference type="Proteomes" id="UP000199488">
    <property type="component" value="Unassembled WGS sequence"/>
</dbReference>
<evidence type="ECO:0000256" key="2">
    <source>
        <dbReference type="ARBA" id="ARBA00006906"/>
    </source>
</evidence>
<proteinExistence type="inferred from homology"/>
<evidence type="ECO:0000256" key="4">
    <source>
        <dbReference type="ARBA" id="ARBA00023239"/>
    </source>
</evidence>
<dbReference type="OrthoDB" id="9802667at2"/>
<comment type="pathway">
    <text evidence="1">Carbohydrate acid metabolism.</text>
</comment>
<evidence type="ECO:0000256" key="3">
    <source>
        <dbReference type="ARBA" id="ARBA00011233"/>
    </source>
</evidence>
<protein>
    <submittedName>
        <fullName evidence="6">2-keto-3-deoxy-phosphogluconate aldolase</fullName>
    </submittedName>
</protein>
<evidence type="ECO:0000313" key="6">
    <source>
        <dbReference type="EMBL" id="SDW09392.1"/>
    </source>
</evidence>
<comment type="subunit">
    <text evidence="3">Homotrimer.</text>
</comment>
<reference evidence="6 7" key="1">
    <citation type="submission" date="2016-10" db="EMBL/GenBank/DDBJ databases">
        <authorList>
            <person name="de Groot N.N."/>
        </authorList>
    </citation>
    <scope>NUCLEOTIDE SEQUENCE [LARGE SCALE GENOMIC DNA]</scope>
    <source>
        <strain evidence="6 7">DSM 23126</strain>
    </source>
</reference>
<accession>A0A1H2QQF0</accession>
<dbReference type="InterPro" id="IPR013785">
    <property type="entry name" value="Aldolase_TIM"/>
</dbReference>
<keyword evidence="5" id="KW-0119">Carbohydrate metabolism</keyword>
<keyword evidence="7" id="KW-1185">Reference proteome</keyword>
<dbReference type="NCBIfam" id="NF005119">
    <property type="entry name" value="PRK06552.1"/>
    <property type="match status" value="1"/>
</dbReference>
<evidence type="ECO:0000256" key="5">
    <source>
        <dbReference type="ARBA" id="ARBA00023277"/>
    </source>
</evidence>
<dbReference type="Gene3D" id="3.20.20.70">
    <property type="entry name" value="Aldolase class I"/>
    <property type="match status" value="1"/>
</dbReference>
<dbReference type="GO" id="GO:0016829">
    <property type="term" value="F:lyase activity"/>
    <property type="evidence" value="ECO:0007669"/>
    <property type="project" value="UniProtKB-KW"/>
</dbReference>
<keyword evidence="4" id="KW-0456">Lyase</keyword>
<evidence type="ECO:0000313" key="7">
    <source>
        <dbReference type="Proteomes" id="UP000199488"/>
    </source>
</evidence>
<gene>
    <name evidence="6" type="ORF">SAMN05421781_0423</name>
</gene>
<dbReference type="NCBIfam" id="TIGR01182">
    <property type="entry name" value="eda"/>
    <property type="match status" value="1"/>
</dbReference>
<evidence type="ECO:0000256" key="1">
    <source>
        <dbReference type="ARBA" id="ARBA00004761"/>
    </source>
</evidence>
<dbReference type="Pfam" id="PF01081">
    <property type="entry name" value="Aldolase"/>
    <property type="match status" value="1"/>
</dbReference>
<dbReference type="RefSeq" id="WP_091610565.1">
    <property type="nucleotide sequence ID" value="NZ_FNNC01000001.1"/>
</dbReference>